<dbReference type="InParanoid" id="A0A5Q0BEX4"/>
<evidence type="ECO:0000313" key="14">
    <source>
        <dbReference type="Proteomes" id="UP000325755"/>
    </source>
</evidence>
<evidence type="ECO:0000259" key="12">
    <source>
        <dbReference type="Pfam" id="PF02823"/>
    </source>
</evidence>
<accession>A0A5Q0BEX4</accession>
<evidence type="ECO:0000256" key="10">
    <source>
        <dbReference type="ARBA" id="ARBA00031795"/>
    </source>
</evidence>
<dbReference type="Gene3D" id="2.60.15.10">
    <property type="entry name" value="F0F1 ATP synthase delta/epsilon subunit, N-terminal"/>
    <property type="match status" value="1"/>
</dbReference>
<evidence type="ECO:0000256" key="8">
    <source>
        <dbReference type="ARBA" id="ARBA00023196"/>
    </source>
</evidence>
<evidence type="ECO:0000256" key="4">
    <source>
        <dbReference type="ARBA" id="ARBA00014480"/>
    </source>
</evidence>
<keyword evidence="11" id="KW-0175">Coiled coil</keyword>
<feature type="domain" description="ATP synthase F1 complex delta/epsilon subunit N-terminal" evidence="12">
    <location>
        <begin position="18"/>
        <end position="80"/>
    </location>
</feature>
<dbReference type="SUPFAM" id="SSF51344">
    <property type="entry name" value="Epsilon subunit of F1F0-ATP synthase N-terminal domain"/>
    <property type="match status" value="1"/>
</dbReference>
<dbReference type="Pfam" id="PF02823">
    <property type="entry name" value="ATP-synt_DE_N"/>
    <property type="match status" value="1"/>
</dbReference>
<reference evidence="13 14" key="1">
    <citation type="submission" date="2019-09" db="EMBL/GenBank/DDBJ databases">
        <title>Ecophysiology of the spiral-shaped methanotroph Methylospira mobilis as revealed by the complete genome sequence.</title>
        <authorList>
            <person name="Oshkin I.Y."/>
            <person name="Dedysh S.N."/>
            <person name="Miroshnikov K."/>
            <person name="Danilova O.V."/>
            <person name="Hakobyan A."/>
            <person name="Liesack W."/>
        </authorList>
    </citation>
    <scope>NUCLEOTIDE SEQUENCE [LARGE SCALE GENOMIC DNA]</scope>
    <source>
        <strain evidence="13 14">Shm1</strain>
    </source>
</reference>
<evidence type="ECO:0000256" key="2">
    <source>
        <dbReference type="ARBA" id="ARBA00004184"/>
    </source>
</evidence>
<dbReference type="KEGG" id="mmob:F6R98_02780"/>
<dbReference type="OrthoDB" id="272739at2"/>
<evidence type="ECO:0000256" key="5">
    <source>
        <dbReference type="ARBA" id="ARBA00022448"/>
    </source>
</evidence>
<dbReference type="RefSeq" id="WP_153247666.1">
    <property type="nucleotide sequence ID" value="NZ_CP044205.1"/>
</dbReference>
<comment type="subcellular location">
    <subcellularLocation>
        <location evidence="2">Endomembrane system</location>
        <topology evidence="2">Peripheral membrane protein</topology>
    </subcellularLocation>
</comment>
<name>A0A5Q0BEX4_9GAMM</name>
<evidence type="ECO:0000313" key="13">
    <source>
        <dbReference type="EMBL" id="QFY41682.1"/>
    </source>
</evidence>
<keyword evidence="14" id="KW-1185">Reference proteome</keyword>
<keyword evidence="5" id="KW-0813">Transport</keyword>
<evidence type="ECO:0000256" key="7">
    <source>
        <dbReference type="ARBA" id="ARBA00023136"/>
    </source>
</evidence>
<comment type="function">
    <text evidence="1">Produces ATP from ADP in the presence of a proton gradient across the membrane.</text>
</comment>
<dbReference type="GO" id="GO:0046933">
    <property type="term" value="F:proton-transporting ATP synthase activity, rotational mechanism"/>
    <property type="evidence" value="ECO:0007669"/>
    <property type="project" value="InterPro"/>
</dbReference>
<comment type="similarity">
    <text evidence="3">Belongs to the ATPase epsilon chain family.</text>
</comment>
<dbReference type="GO" id="GO:0012505">
    <property type="term" value="C:endomembrane system"/>
    <property type="evidence" value="ECO:0007669"/>
    <property type="project" value="UniProtKB-SubCell"/>
</dbReference>
<proteinExistence type="inferred from homology"/>
<dbReference type="InterPro" id="IPR001469">
    <property type="entry name" value="ATP_synth_F1_dsu/esu"/>
</dbReference>
<gene>
    <name evidence="13" type="ORF">F6R98_02780</name>
</gene>
<keyword evidence="6" id="KW-0406">Ion transport</keyword>
<dbReference type="EMBL" id="CP044205">
    <property type="protein sequence ID" value="QFY41682.1"/>
    <property type="molecule type" value="Genomic_DNA"/>
</dbReference>
<organism evidence="13 14">
    <name type="scientific">Candidatus Methylospira mobilis</name>
    <dbReference type="NCBI Taxonomy" id="1808979"/>
    <lineage>
        <taxon>Bacteria</taxon>
        <taxon>Pseudomonadati</taxon>
        <taxon>Pseudomonadota</taxon>
        <taxon>Gammaproteobacteria</taxon>
        <taxon>Methylococcales</taxon>
        <taxon>Methylococcaceae</taxon>
        <taxon>Candidatus Methylospira</taxon>
    </lineage>
</organism>
<dbReference type="AlphaFoldDB" id="A0A5Q0BEX4"/>
<evidence type="ECO:0000256" key="6">
    <source>
        <dbReference type="ARBA" id="ARBA00023065"/>
    </source>
</evidence>
<dbReference type="InterPro" id="IPR020546">
    <property type="entry name" value="ATP_synth_F1_dsu/esu_N"/>
</dbReference>
<keyword evidence="8" id="KW-0139">CF(1)</keyword>
<dbReference type="CDD" id="cd12152">
    <property type="entry name" value="F1-ATPase_delta"/>
    <property type="match status" value="1"/>
</dbReference>
<evidence type="ECO:0000256" key="1">
    <source>
        <dbReference type="ARBA" id="ARBA00003543"/>
    </source>
</evidence>
<sequence length="133" mass="14795">MKGFALNLLDSHGNEHFDNVKHFIAADDNGSFGLLAGHAPMIAVLRYGLARFCDSTGIWRYAAFPGGVLRFADNQLNVVTVRYFLGDERGNICEQLAEAMERTDSEIRKARATLAEIEHSLVRRLIDLSGRSL</sequence>
<protein>
    <recommendedName>
        <fullName evidence="4">ATP synthase epsilon chain</fullName>
    </recommendedName>
    <alternativeName>
        <fullName evidence="10">ATP synthase F1 sector epsilon subunit</fullName>
    </alternativeName>
    <alternativeName>
        <fullName evidence="9">F-ATPase epsilon subunit</fullName>
    </alternativeName>
</protein>
<feature type="coiled-coil region" evidence="11">
    <location>
        <begin position="93"/>
        <end position="120"/>
    </location>
</feature>
<evidence type="ECO:0000256" key="11">
    <source>
        <dbReference type="SAM" id="Coils"/>
    </source>
</evidence>
<dbReference type="InterPro" id="IPR036771">
    <property type="entry name" value="ATPsynth_dsu/esu_N"/>
</dbReference>
<evidence type="ECO:0000256" key="3">
    <source>
        <dbReference type="ARBA" id="ARBA00005712"/>
    </source>
</evidence>
<dbReference type="Proteomes" id="UP000325755">
    <property type="component" value="Chromosome"/>
</dbReference>
<keyword evidence="8" id="KW-0066">ATP synthesis</keyword>
<dbReference type="GO" id="GO:0045259">
    <property type="term" value="C:proton-transporting ATP synthase complex"/>
    <property type="evidence" value="ECO:0007669"/>
    <property type="project" value="UniProtKB-KW"/>
</dbReference>
<keyword evidence="7" id="KW-0472">Membrane</keyword>
<evidence type="ECO:0000256" key="9">
    <source>
        <dbReference type="ARBA" id="ARBA00030215"/>
    </source>
</evidence>